<feature type="domain" description="HTH tetR-type" evidence="5">
    <location>
        <begin position="21"/>
        <end position="81"/>
    </location>
</feature>
<evidence type="ECO:0000259" key="5">
    <source>
        <dbReference type="PROSITE" id="PS50977"/>
    </source>
</evidence>
<keyword evidence="7" id="KW-1185">Reference proteome</keyword>
<dbReference type="GO" id="GO:0000976">
    <property type="term" value="F:transcription cis-regulatory region binding"/>
    <property type="evidence" value="ECO:0007669"/>
    <property type="project" value="TreeGrafter"/>
</dbReference>
<accession>A0A7W7MB89</accession>
<evidence type="ECO:0000313" key="7">
    <source>
        <dbReference type="Proteomes" id="UP000546162"/>
    </source>
</evidence>
<dbReference type="Pfam" id="PF00440">
    <property type="entry name" value="TetR_N"/>
    <property type="match status" value="1"/>
</dbReference>
<dbReference type="Proteomes" id="UP000546162">
    <property type="component" value="Unassembled WGS sequence"/>
</dbReference>
<keyword evidence="2 4" id="KW-0238">DNA-binding</keyword>
<comment type="caution">
    <text evidence="6">The sequence shown here is derived from an EMBL/GenBank/DDBJ whole genome shotgun (WGS) entry which is preliminary data.</text>
</comment>
<dbReference type="PANTHER" id="PTHR30055">
    <property type="entry name" value="HTH-TYPE TRANSCRIPTIONAL REGULATOR RUTR"/>
    <property type="match status" value="1"/>
</dbReference>
<dbReference type="GO" id="GO:0045892">
    <property type="term" value="P:negative regulation of DNA-templated transcription"/>
    <property type="evidence" value="ECO:0007669"/>
    <property type="project" value="InterPro"/>
</dbReference>
<evidence type="ECO:0000256" key="2">
    <source>
        <dbReference type="ARBA" id="ARBA00023125"/>
    </source>
</evidence>
<reference evidence="6 7" key="1">
    <citation type="submission" date="2020-08" db="EMBL/GenBank/DDBJ databases">
        <title>Sequencing the genomes of 1000 actinobacteria strains.</title>
        <authorList>
            <person name="Klenk H.-P."/>
        </authorList>
    </citation>
    <scope>NUCLEOTIDE SEQUENCE [LARGE SCALE GENOMIC DNA]</scope>
    <source>
        <strain evidence="6 7">DSM 45809</strain>
    </source>
</reference>
<dbReference type="Pfam" id="PF02909">
    <property type="entry name" value="TetR_C_1"/>
    <property type="match status" value="1"/>
</dbReference>
<evidence type="ECO:0000313" key="6">
    <source>
        <dbReference type="EMBL" id="MBB4743853.1"/>
    </source>
</evidence>
<protein>
    <submittedName>
        <fullName evidence="6">AcrR family transcriptional regulator</fullName>
    </submittedName>
</protein>
<dbReference type="InterPro" id="IPR050109">
    <property type="entry name" value="HTH-type_TetR-like_transc_reg"/>
</dbReference>
<evidence type="ECO:0000256" key="3">
    <source>
        <dbReference type="ARBA" id="ARBA00023163"/>
    </source>
</evidence>
<dbReference type="Gene3D" id="1.10.10.60">
    <property type="entry name" value="Homeodomain-like"/>
    <property type="match status" value="1"/>
</dbReference>
<dbReference type="SUPFAM" id="SSF46689">
    <property type="entry name" value="Homeodomain-like"/>
    <property type="match status" value="1"/>
</dbReference>
<organism evidence="6 7">
    <name type="scientific">Actinoplanes octamycinicus</name>
    <dbReference type="NCBI Taxonomy" id="135948"/>
    <lineage>
        <taxon>Bacteria</taxon>
        <taxon>Bacillati</taxon>
        <taxon>Actinomycetota</taxon>
        <taxon>Actinomycetes</taxon>
        <taxon>Micromonosporales</taxon>
        <taxon>Micromonosporaceae</taxon>
        <taxon>Actinoplanes</taxon>
    </lineage>
</organism>
<proteinExistence type="predicted"/>
<dbReference type="SUPFAM" id="SSF48498">
    <property type="entry name" value="Tetracyclin repressor-like, C-terminal domain"/>
    <property type="match status" value="1"/>
</dbReference>
<keyword evidence="3" id="KW-0804">Transcription</keyword>
<feature type="DNA-binding region" description="H-T-H motif" evidence="4">
    <location>
        <begin position="44"/>
        <end position="63"/>
    </location>
</feature>
<gene>
    <name evidence="6" type="ORF">BJY16_007312</name>
</gene>
<dbReference type="InterPro" id="IPR001647">
    <property type="entry name" value="HTH_TetR"/>
</dbReference>
<dbReference type="AlphaFoldDB" id="A0A7W7MB89"/>
<dbReference type="Gene3D" id="1.10.357.10">
    <property type="entry name" value="Tetracycline Repressor, domain 2"/>
    <property type="match status" value="1"/>
</dbReference>
<dbReference type="InterPro" id="IPR004111">
    <property type="entry name" value="Repressor_TetR_C"/>
</dbReference>
<evidence type="ECO:0000256" key="4">
    <source>
        <dbReference type="PROSITE-ProRule" id="PRU00335"/>
    </source>
</evidence>
<name>A0A7W7MB89_9ACTN</name>
<dbReference type="InterPro" id="IPR036271">
    <property type="entry name" value="Tet_transcr_reg_TetR-rel_C_sf"/>
</dbReference>
<sequence>MATTRGSSLRVRRRPTRSGVVLEPDMIIDAALRLIEAPGGNALTVRRLGVELGADPSAIYRYFRDLDALLIAISDRLISESLSGFDPGPDWAASLRELGERVHHSIVRHPRLATLRASRFTTGPNELRGDNIGVGLLLSAGFPPAEAVRHYADFIDAVLALAAIDAVELTPAQQQAEEEGLRRAYSSLPPGEYPHLVAVRDHLPSVTESPFPGVLDKLIFALSHLAPNGAGAG</sequence>
<dbReference type="PROSITE" id="PS50977">
    <property type="entry name" value="HTH_TETR_2"/>
    <property type="match status" value="1"/>
</dbReference>
<dbReference type="RefSeq" id="WP_185044099.1">
    <property type="nucleotide sequence ID" value="NZ_BAABFG010000005.1"/>
</dbReference>
<dbReference type="InterPro" id="IPR009057">
    <property type="entry name" value="Homeodomain-like_sf"/>
</dbReference>
<dbReference type="GO" id="GO:0003700">
    <property type="term" value="F:DNA-binding transcription factor activity"/>
    <property type="evidence" value="ECO:0007669"/>
    <property type="project" value="TreeGrafter"/>
</dbReference>
<keyword evidence="1" id="KW-0805">Transcription regulation</keyword>
<evidence type="ECO:0000256" key="1">
    <source>
        <dbReference type="ARBA" id="ARBA00023015"/>
    </source>
</evidence>
<dbReference type="EMBL" id="JACHNB010000001">
    <property type="protein sequence ID" value="MBB4743853.1"/>
    <property type="molecule type" value="Genomic_DNA"/>
</dbReference>
<dbReference type="PANTHER" id="PTHR30055:SF151">
    <property type="entry name" value="TRANSCRIPTIONAL REGULATORY PROTEIN"/>
    <property type="match status" value="1"/>
</dbReference>